<reference evidence="15 16" key="1">
    <citation type="submission" date="2017-10" db="EMBL/GenBank/DDBJ databases">
        <title>The draft genome sequence of Lewinella nigricans NBRC 102662.</title>
        <authorList>
            <person name="Wang K."/>
        </authorList>
    </citation>
    <scope>NUCLEOTIDE SEQUENCE [LARGE SCALE GENOMIC DNA]</scope>
    <source>
        <strain evidence="15 16">NBRC 102662</strain>
    </source>
</reference>
<dbReference type="SUPFAM" id="SSF52425">
    <property type="entry name" value="Cryptochrome/photolyase, N-terminal domain"/>
    <property type="match status" value="1"/>
</dbReference>
<sequence length="454" mass="53480">MEFTDIHPDRVQVLNDHDLQSDRSYVLYWMQQSQRAEWNHAFEAAIRLGRQLDKPVLVGFGLMDDYPEANIRHYTFMTEGLVELDEAFKKRDCKLVIKLGHPRAVIEALAKDAAAVVCDRGYLRHQEAWRSDLANSISCPLIQVESDLIIPVEAASNKREYAARTIRSQLQEKYRDYLEKPARLMPPKSSVYLNVTGEDIGSVPAFLEKLKLDDSVPVVSDQFKGGTSEAKRRFRNFLKNHLDQYNDDRNQPHEDHVSHMSPYLHFGQISPVWLIREIEENHSGKDAESYVEELLVRRELAANFCFYEKDYDRFSALPDWARTTLNEHKDDERKYRYTREEMENAETHDEYWNAAMQQMKKRGYLHNHMRMYWGKQILAWTNTPKYAYRTALYLNNKYFLDGRDCNSFANIGWLFGLHDRAWNEREVFGKVRIMTKSGLERKTDPDKFIDKVED</sequence>
<evidence type="ECO:0000256" key="11">
    <source>
        <dbReference type="ARBA" id="ARBA00023239"/>
    </source>
</evidence>
<dbReference type="GO" id="GO:0000719">
    <property type="term" value="P:photoreactive repair"/>
    <property type="evidence" value="ECO:0007669"/>
    <property type="project" value="TreeGrafter"/>
</dbReference>
<comment type="caution">
    <text evidence="15">The sequence shown here is derived from an EMBL/GenBank/DDBJ whole genome shotgun (WGS) entry which is preliminary data.</text>
</comment>
<keyword evidence="10" id="KW-0234">DNA repair</keyword>
<dbReference type="RefSeq" id="WP_099148500.1">
    <property type="nucleotide sequence ID" value="NZ_PDUD01000002.1"/>
</dbReference>
<evidence type="ECO:0000256" key="12">
    <source>
        <dbReference type="ARBA" id="ARBA00031671"/>
    </source>
</evidence>
<keyword evidence="8" id="KW-0274">FAD</keyword>
<comment type="catalytic activity">
    <reaction evidence="13">
        <text>cyclobutadipyrimidine (in DNA) = 2 pyrimidine residues (in DNA).</text>
        <dbReference type="EC" id="4.1.99.3"/>
    </reaction>
</comment>
<keyword evidence="11 15" id="KW-0456">Lyase</keyword>
<keyword evidence="16" id="KW-1185">Reference proteome</keyword>
<evidence type="ECO:0000256" key="2">
    <source>
        <dbReference type="ARBA" id="ARBA00001974"/>
    </source>
</evidence>
<dbReference type="EMBL" id="PDUD01000002">
    <property type="protein sequence ID" value="PHN08298.1"/>
    <property type="molecule type" value="Genomic_DNA"/>
</dbReference>
<dbReference type="Gene3D" id="1.10.579.10">
    <property type="entry name" value="DNA Cyclobutane Dipyrimidine Photolyase, subunit A, domain 3"/>
    <property type="match status" value="1"/>
</dbReference>
<keyword evidence="9" id="KW-0238">DNA-binding</keyword>
<dbReference type="PANTHER" id="PTHR10211">
    <property type="entry name" value="DEOXYRIBODIPYRIMIDINE PHOTOLYASE"/>
    <property type="match status" value="1"/>
</dbReference>
<evidence type="ECO:0000256" key="10">
    <source>
        <dbReference type="ARBA" id="ARBA00023204"/>
    </source>
</evidence>
<dbReference type="Gene3D" id="3.40.50.620">
    <property type="entry name" value="HUPs"/>
    <property type="match status" value="1"/>
</dbReference>
<dbReference type="FunFam" id="1.10.579.10:FF:000002">
    <property type="entry name" value="Deoxyribodipyrimidine photolyase"/>
    <property type="match status" value="1"/>
</dbReference>
<accession>A0A2D0NIM7</accession>
<dbReference type="InterPro" id="IPR006050">
    <property type="entry name" value="DNA_photolyase_N"/>
</dbReference>
<evidence type="ECO:0000256" key="3">
    <source>
        <dbReference type="ARBA" id="ARBA00006409"/>
    </source>
</evidence>
<comment type="cofactor">
    <cofactor evidence="1">
        <name>(6R)-5,10-methylene-5,6,7,8-tetrahydrofolate</name>
        <dbReference type="ChEBI" id="CHEBI:15636"/>
    </cofactor>
</comment>
<dbReference type="InterPro" id="IPR052219">
    <property type="entry name" value="Photolyase_Class-2"/>
</dbReference>
<dbReference type="Gene3D" id="1.25.40.80">
    <property type="match status" value="1"/>
</dbReference>
<dbReference type="Pfam" id="PF00875">
    <property type="entry name" value="DNA_photolyase"/>
    <property type="match status" value="1"/>
</dbReference>
<evidence type="ECO:0000256" key="5">
    <source>
        <dbReference type="ARBA" id="ARBA00014046"/>
    </source>
</evidence>
<evidence type="ECO:0000259" key="14">
    <source>
        <dbReference type="PROSITE" id="PS51645"/>
    </source>
</evidence>
<evidence type="ECO:0000256" key="9">
    <source>
        <dbReference type="ARBA" id="ARBA00023125"/>
    </source>
</evidence>
<dbReference type="Proteomes" id="UP000223913">
    <property type="component" value="Unassembled WGS sequence"/>
</dbReference>
<comment type="cofactor">
    <cofactor evidence="2">
        <name>FAD</name>
        <dbReference type="ChEBI" id="CHEBI:57692"/>
    </cofactor>
</comment>
<keyword evidence="7" id="KW-0227">DNA damage</keyword>
<evidence type="ECO:0000313" key="16">
    <source>
        <dbReference type="Proteomes" id="UP000223913"/>
    </source>
</evidence>
<evidence type="ECO:0000256" key="8">
    <source>
        <dbReference type="ARBA" id="ARBA00022827"/>
    </source>
</evidence>
<dbReference type="EC" id="4.1.99.3" evidence="4"/>
<gene>
    <name evidence="15" type="ORF">CRP01_02960</name>
</gene>
<keyword evidence="6" id="KW-0285">Flavoprotein</keyword>
<organism evidence="15 16">
    <name type="scientific">Flavilitoribacter nigricans (strain ATCC 23147 / DSM 23189 / NBRC 102662 / NCIMB 1420 / SS-2)</name>
    <name type="common">Lewinella nigricans</name>
    <dbReference type="NCBI Taxonomy" id="1122177"/>
    <lineage>
        <taxon>Bacteria</taxon>
        <taxon>Pseudomonadati</taxon>
        <taxon>Bacteroidota</taxon>
        <taxon>Saprospiria</taxon>
        <taxon>Saprospirales</taxon>
        <taxon>Lewinellaceae</taxon>
        <taxon>Flavilitoribacter</taxon>
    </lineage>
</organism>
<evidence type="ECO:0000256" key="13">
    <source>
        <dbReference type="ARBA" id="ARBA00033999"/>
    </source>
</evidence>
<comment type="similarity">
    <text evidence="3">Belongs to the DNA photolyase class-2 family.</text>
</comment>
<dbReference type="PANTHER" id="PTHR10211:SF0">
    <property type="entry name" value="DEOXYRIBODIPYRIMIDINE PHOTO-LYASE"/>
    <property type="match status" value="1"/>
</dbReference>
<dbReference type="GO" id="GO:0003677">
    <property type="term" value="F:DNA binding"/>
    <property type="evidence" value="ECO:0007669"/>
    <property type="project" value="UniProtKB-KW"/>
</dbReference>
<dbReference type="SUPFAM" id="SSF48173">
    <property type="entry name" value="Cryptochrome/photolyase FAD-binding domain"/>
    <property type="match status" value="1"/>
</dbReference>
<feature type="domain" description="Photolyase/cryptochrome alpha/beta" evidence="14">
    <location>
        <begin position="24"/>
        <end position="152"/>
    </location>
</feature>
<evidence type="ECO:0000256" key="4">
    <source>
        <dbReference type="ARBA" id="ARBA00013149"/>
    </source>
</evidence>
<evidence type="ECO:0000256" key="7">
    <source>
        <dbReference type="ARBA" id="ARBA00022763"/>
    </source>
</evidence>
<dbReference type="PROSITE" id="PS51645">
    <property type="entry name" value="PHR_CRY_ALPHA_BETA"/>
    <property type="match status" value="1"/>
</dbReference>
<evidence type="ECO:0000313" key="15">
    <source>
        <dbReference type="EMBL" id="PHN08298.1"/>
    </source>
</evidence>
<dbReference type="InterPro" id="IPR036134">
    <property type="entry name" value="Crypto/Photolyase_FAD-like_sf"/>
</dbReference>
<dbReference type="AlphaFoldDB" id="A0A2D0NIM7"/>
<evidence type="ECO:0000256" key="1">
    <source>
        <dbReference type="ARBA" id="ARBA00001932"/>
    </source>
</evidence>
<name>A0A2D0NIM7_FLAN2</name>
<protein>
    <recommendedName>
        <fullName evidence="5">Deoxyribodipyrimidine photo-lyase</fullName>
        <ecNumber evidence="4">4.1.99.3</ecNumber>
    </recommendedName>
    <alternativeName>
        <fullName evidence="12">DNA photolyase</fullName>
    </alternativeName>
</protein>
<evidence type="ECO:0000256" key="6">
    <source>
        <dbReference type="ARBA" id="ARBA00022630"/>
    </source>
</evidence>
<dbReference type="InterPro" id="IPR036155">
    <property type="entry name" value="Crypto/Photolyase_N_sf"/>
</dbReference>
<dbReference type="InterPro" id="IPR014729">
    <property type="entry name" value="Rossmann-like_a/b/a_fold"/>
</dbReference>
<dbReference type="GO" id="GO:0003904">
    <property type="term" value="F:deoxyribodipyrimidine photo-lyase activity"/>
    <property type="evidence" value="ECO:0007669"/>
    <property type="project" value="UniProtKB-EC"/>
</dbReference>
<dbReference type="OrthoDB" id="9772484at2"/>
<proteinExistence type="inferred from homology"/>